<name>A0A016W5J7_9BILA</name>
<dbReference type="EMBL" id="JARK01000756">
    <property type="protein sequence ID" value="EYC35079.1"/>
    <property type="molecule type" value="Genomic_DNA"/>
</dbReference>
<reference evidence="2" key="1">
    <citation type="journal article" date="2015" name="Nat. Genet.">
        <title>The genome and transcriptome of the zoonotic hookworm Ancylostoma ceylanicum identify infection-specific gene families.</title>
        <authorList>
            <person name="Schwarz E.M."/>
            <person name="Hu Y."/>
            <person name="Antoshechkin I."/>
            <person name="Miller M.M."/>
            <person name="Sternberg P.W."/>
            <person name="Aroian R.V."/>
        </authorList>
    </citation>
    <scope>NUCLEOTIDE SEQUENCE</scope>
    <source>
        <strain evidence="2">HY135</strain>
    </source>
</reference>
<evidence type="ECO:0000313" key="1">
    <source>
        <dbReference type="EMBL" id="EYC35079.1"/>
    </source>
</evidence>
<organism evidence="1 2">
    <name type="scientific">Ancylostoma ceylanicum</name>
    <dbReference type="NCBI Taxonomy" id="53326"/>
    <lineage>
        <taxon>Eukaryota</taxon>
        <taxon>Metazoa</taxon>
        <taxon>Ecdysozoa</taxon>
        <taxon>Nematoda</taxon>
        <taxon>Chromadorea</taxon>
        <taxon>Rhabditida</taxon>
        <taxon>Rhabditina</taxon>
        <taxon>Rhabditomorpha</taxon>
        <taxon>Strongyloidea</taxon>
        <taxon>Ancylostomatidae</taxon>
        <taxon>Ancylostomatinae</taxon>
        <taxon>Ancylostoma</taxon>
    </lineage>
</organism>
<dbReference type="Proteomes" id="UP000024635">
    <property type="component" value="Unassembled WGS sequence"/>
</dbReference>
<comment type="caution">
    <text evidence="1">The sequence shown here is derived from an EMBL/GenBank/DDBJ whole genome shotgun (WGS) entry which is preliminary data.</text>
</comment>
<accession>A0A016W5J7</accession>
<gene>
    <name evidence="1" type="primary">Acey_s1157.g3710</name>
    <name evidence="1" type="ORF">Y032_1157g3710</name>
</gene>
<proteinExistence type="predicted"/>
<dbReference type="AlphaFoldDB" id="A0A016W5J7"/>
<sequence>MPILLHGFENRILLKLDVNKLETLHMECLGQIFRKMTAKGHVRKDISVTDVDTSLRWKNKFEHEGCDGLGMPVKCIPSDYHTGANTALPDAS</sequence>
<protein>
    <submittedName>
        <fullName evidence="1">Uncharacterized protein</fullName>
    </submittedName>
</protein>
<keyword evidence="2" id="KW-1185">Reference proteome</keyword>
<evidence type="ECO:0000313" key="2">
    <source>
        <dbReference type="Proteomes" id="UP000024635"/>
    </source>
</evidence>